<reference evidence="2" key="2">
    <citation type="submission" date="2015-08" db="UniProtKB">
        <authorList>
            <consortium name="WormBaseParasite"/>
        </authorList>
    </citation>
    <scope>IDENTIFICATION</scope>
</reference>
<dbReference type="Proteomes" id="UP000035680">
    <property type="component" value="Unassembled WGS sequence"/>
</dbReference>
<sequence length="75" mass="8896">MISITFHLISIYFQTIKMECQVEKNAHFRHLFLFAFNQGFSAFASRPNDFYQSGIESLVKRWEEVVNNKGEYIID</sequence>
<keyword evidence="1" id="KW-1185">Reference proteome</keyword>
<protein>
    <submittedName>
        <fullName evidence="2">Uncharacterized protein</fullName>
    </submittedName>
</protein>
<name>A0A0K0G5C5_STRVS</name>
<organism evidence="1 2">
    <name type="scientific">Strongyloides venezuelensis</name>
    <name type="common">Threadworm</name>
    <dbReference type="NCBI Taxonomy" id="75913"/>
    <lineage>
        <taxon>Eukaryota</taxon>
        <taxon>Metazoa</taxon>
        <taxon>Ecdysozoa</taxon>
        <taxon>Nematoda</taxon>
        <taxon>Chromadorea</taxon>
        <taxon>Rhabditida</taxon>
        <taxon>Tylenchina</taxon>
        <taxon>Panagrolaimomorpha</taxon>
        <taxon>Strongyloidoidea</taxon>
        <taxon>Strongyloididae</taxon>
        <taxon>Strongyloides</taxon>
    </lineage>
</organism>
<proteinExistence type="predicted"/>
<dbReference type="AlphaFoldDB" id="A0A0K0G5C5"/>
<accession>A0A0K0G5C5</accession>
<reference evidence="1" key="1">
    <citation type="submission" date="2014-07" db="EMBL/GenBank/DDBJ databases">
        <authorList>
            <person name="Martin A.A"/>
            <person name="De Silva N."/>
        </authorList>
    </citation>
    <scope>NUCLEOTIDE SEQUENCE</scope>
</reference>
<evidence type="ECO:0000313" key="1">
    <source>
        <dbReference type="Proteomes" id="UP000035680"/>
    </source>
</evidence>
<dbReference type="WBParaSite" id="SVE_1994200.1">
    <property type="protein sequence ID" value="SVE_1994200.1"/>
    <property type="gene ID" value="SVE_1994200"/>
</dbReference>
<evidence type="ECO:0000313" key="2">
    <source>
        <dbReference type="WBParaSite" id="SVE_1994200.1"/>
    </source>
</evidence>